<sequence length="252" mass="27830">MSDLTRDSQRLIEEGRRLRDDNRAGGRHRRTLSIGEGSARAKRDHLKKKVRNVAIALFALWVGMGVLGLIIKGLGFVGVMALVLSSIVAVAVLGNYPKLKTPKLPDINKGNVQQMVSRTELWLEAQRPALPAPAVTLVDQIGVQLDGLGYQLDGLDQDHPKAREVRSLVGEQLPQMVESYRKIPAQLRTERRAGSTPDEQLTDSLAKISGEIDSITRQLAEGSLDDLAIKHRYLDYKFGEGVETSPQLEHKS</sequence>
<feature type="transmembrane region" description="Helical" evidence="2">
    <location>
        <begin position="50"/>
        <end position="71"/>
    </location>
</feature>
<evidence type="ECO:0000256" key="1">
    <source>
        <dbReference type="SAM" id="MobiDB-lite"/>
    </source>
</evidence>
<evidence type="ECO:0000313" key="4">
    <source>
        <dbReference type="Proteomes" id="UP000504693"/>
    </source>
</evidence>
<dbReference type="Proteomes" id="UP000504693">
    <property type="component" value="Chromosome"/>
</dbReference>
<keyword evidence="2" id="KW-1133">Transmembrane helix</keyword>
<dbReference type="AlphaFoldDB" id="A0A7D4BA01"/>
<name>A0A7D4BA01_9SPHN</name>
<protein>
    <submittedName>
        <fullName evidence="3">Uncharacterized protein</fullName>
    </submittedName>
</protein>
<feature type="compositionally biased region" description="Basic and acidic residues" evidence="1">
    <location>
        <begin position="15"/>
        <end position="24"/>
    </location>
</feature>
<keyword evidence="2" id="KW-0812">Transmembrane</keyword>
<organism evidence="3 4">
    <name type="scientific">Erythrobacter mangrovi</name>
    <dbReference type="NCBI Taxonomy" id="2739433"/>
    <lineage>
        <taxon>Bacteria</taxon>
        <taxon>Pseudomonadati</taxon>
        <taxon>Pseudomonadota</taxon>
        <taxon>Alphaproteobacteria</taxon>
        <taxon>Sphingomonadales</taxon>
        <taxon>Erythrobacteraceae</taxon>
        <taxon>Erythrobacter/Porphyrobacter group</taxon>
        <taxon>Erythrobacter</taxon>
    </lineage>
</organism>
<dbReference type="EMBL" id="CP053921">
    <property type="protein sequence ID" value="QKG70446.1"/>
    <property type="molecule type" value="Genomic_DNA"/>
</dbReference>
<feature type="transmembrane region" description="Helical" evidence="2">
    <location>
        <begin position="77"/>
        <end position="96"/>
    </location>
</feature>
<evidence type="ECO:0000256" key="2">
    <source>
        <dbReference type="SAM" id="Phobius"/>
    </source>
</evidence>
<dbReference type="RefSeq" id="WP_173212494.1">
    <property type="nucleotide sequence ID" value="NZ_CP053921.1"/>
</dbReference>
<feature type="region of interest" description="Disordered" evidence="1">
    <location>
        <begin position="15"/>
        <end position="38"/>
    </location>
</feature>
<accession>A0A7D4BA01</accession>
<gene>
    <name evidence="3" type="ORF">HQR01_03185</name>
</gene>
<keyword evidence="4" id="KW-1185">Reference proteome</keyword>
<reference evidence="3 4" key="1">
    <citation type="submission" date="2020-05" db="EMBL/GenBank/DDBJ databases">
        <title>Erythrobacter mangrovi sp. nov., isolated from rhizosphere soil of mangrove plant (Kandelia candel).</title>
        <authorList>
            <person name="Ye Y.H."/>
        </authorList>
    </citation>
    <scope>NUCLEOTIDE SEQUENCE [LARGE SCALE GENOMIC DNA]</scope>
    <source>
        <strain evidence="3 4">EB310</strain>
    </source>
</reference>
<proteinExistence type="predicted"/>
<dbReference type="KEGG" id="emv:HQR01_03185"/>
<evidence type="ECO:0000313" key="3">
    <source>
        <dbReference type="EMBL" id="QKG70446.1"/>
    </source>
</evidence>
<keyword evidence="2" id="KW-0472">Membrane</keyword>